<dbReference type="Pfam" id="PF04069">
    <property type="entry name" value="OpuAC"/>
    <property type="match status" value="1"/>
</dbReference>
<dbReference type="AlphaFoldDB" id="A0A7W2JHZ3"/>
<dbReference type="InterPro" id="IPR007210">
    <property type="entry name" value="ABC_Gly_betaine_transp_sub-bd"/>
</dbReference>
<proteinExistence type="predicted"/>
<dbReference type="CDD" id="cd13642">
    <property type="entry name" value="PBP2_BCP_1"/>
    <property type="match status" value="1"/>
</dbReference>
<dbReference type="Gene3D" id="3.40.190.10">
    <property type="entry name" value="Periplasmic binding protein-like II"/>
    <property type="match status" value="1"/>
</dbReference>
<reference evidence="2 3" key="1">
    <citation type="submission" date="2020-07" db="EMBL/GenBank/DDBJ databases">
        <title>Diversity of carbapenemase encoding genes among Pseudomonas putida group clinical isolates in a tertiary Brazilian hospital.</title>
        <authorList>
            <person name="Alberto-Lei F."/>
            <person name="Nodari C.S."/>
            <person name="Streling A.P."/>
            <person name="Paulino J.T."/>
            <person name="Bessa-Neto F.O."/>
            <person name="Cayo R."/>
            <person name="Gales A.C."/>
        </authorList>
    </citation>
    <scope>NUCLEOTIDE SEQUENCE [LARGE SCALE GENOMIC DNA]</scope>
    <source>
        <strain evidence="2 3">14535</strain>
    </source>
</reference>
<organism evidence="2 3">
    <name type="scientific">Pseudomonas juntendi</name>
    <dbReference type="NCBI Taxonomy" id="2666183"/>
    <lineage>
        <taxon>Bacteria</taxon>
        <taxon>Pseudomonadati</taxon>
        <taxon>Pseudomonadota</taxon>
        <taxon>Gammaproteobacteria</taxon>
        <taxon>Pseudomonadales</taxon>
        <taxon>Pseudomonadaceae</taxon>
        <taxon>Pseudomonas</taxon>
    </lineage>
</organism>
<dbReference type="EMBL" id="JACGCU010000011">
    <property type="protein sequence ID" value="MBA6059310.1"/>
    <property type="molecule type" value="Genomic_DNA"/>
</dbReference>
<dbReference type="GO" id="GO:0022857">
    <property type="term" value="F:transmembrane transporter activity"/>
    <property type="evidence" value="ECO:0007669"/>
    <property type="project" value="InterPro"/>
</dbReference>
<name>A0A7W2JHZ3_9PSED</name>
<feature type="domain" description="ABC-type glycine betaine transport system substrate-binding" evidence="1">
    <location>
        <begin position="57"/>
        <end position="356"/>
    </location>
</feature>
<dbReference type="Proteomes" id="UP000556620">
    <property type="component" value="Unassembled WGS sequence"/>
</dbReference>
<dbReference type="GO" id="GO:0043190">
    <property type="term" value="C:ATP-binding cassette (ABC) transporter complex"/>
    <property type="evidence" value="ECO:0007669"/>
    <property type="project" value="InterPro"/>
</dbReference>
<dbReference type="SUPFAM" id="SSF53850">
    <property type="entry name" value="Periplasmic binding protein-like II"/>
    <property type="match status" value="1"/>
</dbReference>
<gene>
    <name evidence="2" type="ORF">H4C44_09025</name>
</gene>
<evidence type="ECO:0000313" key="2">
    <source>
        <dbReference type="EMBL" id="MBA6059310.1"/>
    </source>
</evidence>
<comment type="caution">
    <text evidence="2">The sequence shown here is derived from an EMBL/GenBank/DDBJ whole genome shotgun (WGS) entry which is preliminary data.</text>
</comment>
<accession>A0A7W2JHZ3</accession>
<dbReference type="Gene3D" id="3.40.190.100">
    <property type="entry name" value="Glycine betaine-binding periplasmic protein, domain 2"/>
    <property type="match status" value="1"/>
</dbReference>
<sequence>MRACTGPNHSIQLAQASSSAYLITVRLNVKTHLLRKLGRVAVLAALILPTSVLAKEKIVIGEQNWTGAIAIQHILGELIQNRLDGDVSYLAGDVPVLFSAAAKGDGTVDVLTDIWLPNQSAAWAKYVTGGTRSLVPNTHPYAGEQGFYIPGYLQDKYGITSIYDLKKPEVAKLFEPLGGGKAQLLVGPAGWESTYIGQIKAKDYGFADKFESVSTEASVTYAKLAAAYKAQRGVVFYAYTPDWIFSAFDLRRLEEPAFDGYAQDNKKDDPLYKADGCWKFVSPTVDPDWLNKSQITCAFPNAKVHILASSALQRRAPKIAEFLRNVAIEPAQLNELILKIERGKIPADEAARAWIEANGATVDQWLAAATPVVSKAQ</sequence>
<protein>
    <submittedName>
        <fullName evidence="2">ABC transporter substrate-binding protein</fullName>
    </submittedName>
</protein>
<evidence type="ECO:0000313" key="3">
    <source>
        <dbReference type="Proteomes" id="UP000556620"/>
    </source>
</evidence>
<evidence type="ECO:0000259" key="1">
    <source>
        <dbReference type="Pfam" id="PF04069"/>
    </source>
</evidence>
<dbReference type="Gene3D" id="3.10.105.10">
    <property type="entry name" value="Dipeptide-binding Protein, Domain 3"/>
    <property type="match status" value="1"/>
</dbReference>